<dbReference type="RefSeq" id="XP_012683399.2">
    <property type="nucleotide sequence ID" value="XM_012827945.3"/>
</dbReference>
<dbReference type="AlphaFoldDB" id="A0A6P3VWW3"/>
<feature type="region of interest" description="Disordered" evidence="19">
    <location>
        <begin position="507"/>
        <end position="526"/>
    </location>
</feature>
<dbReference type="KEGG" id="char:105900605"/>
<comment type="catalytic activity">
    <reaction evidence="15">
        <text>L-seryl-[protein] + ATP = O-phospho-L-seryl-[protein] + ADP + H(+)</text>
        <dbReference type="Rhea" id="RHEA:17989"/>
        <dbReference type="Rhea" id="RHEA-COMP:9863"/>
        <dbReference type="Rhea" id="RHEA-COMP:11604"/>
        <dbReference type="ChEBI" id="CHEBI:15378"/>
        <dbReference type="ChEBI" id="CHEBI:29999"/>
        <dbReference type="ChEBI" id="CHEBI:30616"/>
        <dbReference type="ChEBI" id="CHEBI:83421"/>
        <dbReference type="ChEBI" id="CHEBI:456216"/>
        <dbReference type="EC" id="2.7.12.1"/>
    </reaction>
</comment>
<accession>A0A6P3VWW3</accession>
<evidence type="ECO:0000313" key="22">
    <source>
        <dbReference type="RefSeq" id="XP_012683399.2"/>
    </source>
</evidence>
<feature type="domain" description="Protein kinase" evidence="20">
    <location>
        <begin position="59"/>
        <end position="314"/>
    </location>
</feature>
<dbReference type="GO" id="GO:0005524">
    <property type="term" value="F:ATP binding"/>
    <property type="evidence" value="ECO:0007669"/>
    <property type="project" value="UniProtKB-UniRule"/>
</dbReference>
<keyword evidence="10 22" id="KW-0418">Kinase</keyword>
<comment type="cofactor">
    <cofactor evidence="1">
        <name>Mn(2+)</name>
        <dbReference type="ChEBI" id="CHEBI:29035"/>
    </cofactor>
</comment>
<dbReference type="PROSITE" id="PS50011">
    <property type="entry name" value="PROTEIN_KINASE_DOM"/>
    <property type="match status" value="1"/>
</dbReference>
<keyword evidence="21" id="KW-1185">Reference proteome</keyword>
<proteinExistence type="inferred from homology"/>
<sequence length="652" mass="71695">MDRAKRNSIASFPLRPDRPEELDVGVGGVETGPAQLERVCPSSYRALISAFSRLTRLDDFICEWIGSGFFSEVYKVRHRASDQVMALKMNKLSSNRANMLREVQLMNRLCHPNILRFMGVCVQEGQLHALTEYINGGNLEQLLDSSKYLSWATRVKLGCEIAMGLGYLHSKGIFHRDLTSKNCLIKSDENGYTAVVGDFGLAEKIPSDDAEGEKLAVVGSPYWMAPEVLRDEPYNEKADVFSYGIVLCEVIARIQADPDFLPRTENFGLDYHAFQHMVGDCPPDFLQMAFDCCNMDPKLRPSFPDIVKRMEELLSHLRAEEAAQERIHTSVEADKKTIPKGPGDKLQGVKRLNTLGFQDDKIPPKSPRPRRNIWLSRSQSDVFSRKPGRKVNVQDPYYNPGPRGSGRGAPKINPFNAREDLKGGKIKFFDVPSKSVFSLMFDRHSPQGGLRGPQQQLQPGAVSTGNPCGPLLPVPWPEPWQLPDRPCRSLPVSPQLPMSEVFCSVPGSSSSCRAEQGQPGMEAKGKPLGCWAKKYAVTEIPPFRPRAEPDGGEGGTGEAEAMDCSSSRPSPEVGGEAQQQQQQQRDGLPNGNGACEDMEAEDQEGPMVGLPPMPSSPALTLDVSVPPQELCPVVLAPSEPPGPSDGLSRCDI</sequence>
<gene>
    <name evidence="22 23" type="primary">tesk2</name>
</gene>
<dbReference type="GO" id="GO:0004712">
    <property type="term" value="F:protein serine/threonine/tyrosine kinase activity"/>
    <property type="evidence" value="ECO:0007669"/>
    <property type="project" value="UniProtKB-EC"/>
</dbReference>
<evidence type="ECO:0000256" key="12">
    <source>
        <dbReference type="ARBA" id="ARBA00022842"/>
    </source>
</evidence>
<dbReference type="InterPro" id="IPR011009">
    <property type="entry name" value="Kinase-like_dom_sf"/>
</dbReference>
<evidence type="ECO:0000256" key="3">
    <source>
        <dbReference type="ARBA" id="ARBA00005843"/>
    </source>
</evidence>
<evidence type="ECO:0000256" key="1">
    <source>
        <dbReference type="ARBA" id="ARBA00001936"/>
    </source>
</evidence>
<keyword evidence="7" id="KW-0808">Transferase</keyword>
<comment type="catalytic activity">
    <reaction evidence="17">
        <text>L-tyrosyl-[protein] + ATP = O-phospho-L-tyrosyl-[protein] + ADP + H(+)</text>
        <dbReference type="Rhea" id="RHEA:10596"/>
        <dbReference type="Rhea" id="RHEA-COMP:10136"/>
        <dbReference type="Rhea" id="RHEA-COMP:20101"/>
        <dbReference type="ChEBI" id="CHEBI:15378"/>
        <dbReference type="ChEBI" id="CHEBI:30616"/>
        <dbReference type="ChEBI" id="CHEBI:46858"/>
        <dbReference type="ChEBI" id="CHEBI:61978"/>
        <dbReference type="ChEBI" id="CHEBI:456216"/>
        <dbReference type="EC" id="2.7.12.1"/>
    </reaction>
</comment>
<dbReference type="Pfam" id="PF07714">
    <property type="entry name" value="PK_Tyr_Ser-Thr"/>
    <property type="match status" value="1"/>
</dbReference>
<dbReference type="GO" id="GO:0004674">
    <property type="term" value="F:protein serine/threonine kinase activity"/>
    <property type="evidence" value="ECO:0007669"/>
    <property type="project" value="UniProtKB-KW"/>
</dbReference>
<evidence type="ECO:0000256" key="18">
    <source>
        <dbReference type="PROSITE-ProRule" id="PRU10141"/>
    </source>
</evidence>
<keyword evidence="6" id="KW-0597">Phosphoprotein</keyword>
<dbReference type="GO" id="GO:0005737">
    <property type="term" value="C:cytoplasm"/>
    <property type="evidence" value="ECO:0007669"/>
    <property type="project" value="TreeGrafter"/>
</dbReference>
<feature type="region of interest" description="Disordered" evidence="19">
    <location>
        <begin position="541"/>
        <end position="652"/>
    </location>
</feature>
<evidence type="ECO:0000256" key="16">
    <source>
        <dbReference type="ARBA" id="ARBA00049308"/>
    </source>
</evidence>
<evidence type="ECO:0000256" key="13">
    <source>
        <dbReference type="ARBA" id="ARBA00023137"/>
    </source>
</evidence>
<dbReference type="InterPro" id="IPR001245">
    <property type="entry name" value="Ser-Thr/Tyr_kinase_cat_dom"/>
</dbReference>
<dbReference type="GO" id="GO:0030036">
    <property type="term" value="P:actin cytoskeleton organization"/>
    <property type="evidence" value="ECO:0007669"/>
    <property type="project" value="TreeGrafter"/>
</dbReference>
<dbReference type="RefSeq" id="XP_012683400.2">
    <property type="nucleotide sequence ID" value="XM_012827946.3"/>
</dbReference>
<feature type="compositionally biased region" description="Basic and acidic residues" evidence="19">
    <location>
        <begin position="325"/>
        <end position="337"/>
    </location>
</feature>
<dbReference type="PANTHER" id="PTHR46485">
    <property type="entry name" value="LIM DOMAIN KINASE 1"/>
    <property type="match status" value="1"/>
</dbReference>
<evidence type="ECO:0000256" key="11">
    <source>
        <dbReference type="ARBA" id="ARBA00022840"/>
    </source>
</evidence>
<evidence type="ECO:0000313" key="23">
    <source>
        <dbReference type="RefSeq" id="XP_012683400.2"/>
    </source>
</evidence>
<dbReference type="PANTHER" id="PTHR46485:SF6">
    <property type="entry name" value="DUAL SPECIFICITY TESTIS-SPECIFIC PROTEIN KINASE 2"/>
    <property type="match status" value="1"/>
</dbReference>
<evidence type="ECO:0000256" key="15">
    <source>
        <dbReference type="ARBA" id="ARBA00049003"/>
    </source>
</evidence>
<evidence type="ECO:0000256" key="14">
    <source>
        <dbReference type="ARBA" id="ARBA00023211"/>
    </source>
</evidence>
<dbReference type="InterPro" id="IPR017441">
    <property type="entry name" value="Protein_kinase_ATP_BS"/>
</dbReference>
<evidence type="ECO:0000256" key="5">
    <source>
        <dbReference type="ARBA" id="ARBA00022527"/>
    </source>
</evidence>
<dbReference type="CDD" id="cd14155">
    <property type="entry name" value="PKc_TESK"/>
    <property type="match status" value="1"/>
</dbReference>
<protein>
    <recommendedName>
        <fullName evidence="4">dual-specificity kinase</fullName>
        <ecNumber evidence="4">2.7.12.1</ecNumber>
    </recommendedName>
</protein>
<name>A0A6P3VWW3_CLUHA</name>
<keyword evidence="13" id="KW-0829">Tyrosine-protein kinase</keyword>
<dbReference type="InterPro" id="IPR008266">
    <property type="entry name" value="Tyr_kinase_AS"/>
</dbReference>
<evidence type="ECO:0000256" key="17">
    <source>
        <dbReference type="ARBA" id="ARBA00051680"/>
    </source>
</evidence>
<dbReference type="GO" id="GO:0046872">
    <property type="term" value="F:metal ion binding"/>
    <property type="evidence" value="ECO:0007669"/>
    <property type="project" value="UniProtKB-KW"/>
</dbReference>
<reference evidence="22 23" key="1">
    <citation type="submission" date="2025-04" db="UniProtKB">
        <authorList>
            <consortium name="RefSeq"/>
        </authorList>
    </citation>
    <scope>IDENTIFICATION</scope>
</reference>
<dbReference type="PROSITE" id="PS00107">
    <property type="entry name" value="PROTEIN_KINASE_ATP"/>
    <property type="match status" value="1"/>
</dbReference>
<dbReference type="PRINTS" id="PR00109">
    <property type="entry name" value="TYRKINASE"/>
</dbReference>
<evidence type="ECO:0000256" key="10">
    <source>
        <dbReference type="ARBA" id="ARBA00022777"/>
    </source>
</evidence>
<comment type="cofactor">
    <cofactor evidence="2">
        <name>Mg(2+)</name>
        <dbReference type="ChEBI" id="CHEBI:18420"/>
    </cofactor>
</comment>
<dbReference type="EC" id="2.7.12.1" evidence="4"/>
<dbReference type="CTD" id="10420"/>
<dbReference type="InterPro" id="IPR050940">
    <property type="entry name" value="Actin_reg-Ser/Thr_kinase"/>
</dbReference>
<dbReference type="OrthoDB" id="20134at2759"/>
<comment type="catalytic activity">
    <reaction evidence="16">
        <text>L-threonyl-[protein] + ATP = O-phospho-L-threonyl-[protein] + ADP + H(+)</text>
        <dbReference type="Rhea" id="RHEA:46608"/>
        <dbReference type="Rhea" id="RHEA-COMP:11060"/>
        <dbReference type="Rhea" id="RHEA-COMP:11605"/>
        <dbReference type="ChEBI" id="CHEBI:15378"/>
        <dbReference type="ChEBI" id="CHEBI:30013"/>
        <dbReference type="ChEBI" id="CHEBI:30616"/>
        <dbReference type="ChEBI" id="CHEBI:61977"/>
        <dbReference type="ChEBI" id="CHEBI:456216"/>
        <dbReference type="EC" id="2.7.12.1"/>
    </reaction>
</comment>
<evidence type="ECO:0000313" key="21">
    <source>
        <dbReference type="Proteomes" id="UP000515152"/>
    </source>
</evidence>
<dbReference type="FunFam" id="3.30.200.20:FF:000134">
    <property type="entry name" value="Dual specificity testis-specific protein kinase 2"/>
    <property type="match status" value="1"/>
</dbReference>
<dbReference type="Proteomes" id="UP000515152">
    <property type="component" value="Chromosome 25"/>
</dbReference>
<dbReference type="GeneTree" id="ENSGT00940000158765"/>
<dbReference type="Gene3D" id="3.30.200.20">
    <property type="entry name" value="Phosphorylase Kinase, domain 1"/>
    <property type="match status" value="1"/>
</dbReference>
<dbReference type="SUPFAM" id="SSF56112">
    <property type="entry name" value="Protein kinase-like (PK-like)"/>
    <property type="match status" value="1"/>
</dbReference>
<keyword evidence="8" id="KW-0479">Metal-binding</keyword>
<dbReference type="GO" id="GO:0004713">
    <property type="term" value="F:protein tyrosine kinase activity"/>
    <property type="evidence" value="ECO:0007669"/>
    <property type="project" value="UniProtKB-KW"/>
</dbReference>
<keyword evidence="12" id="KW-0460">Magnesium</keyword>
<dbReference type="PROSITE" id="PS00109">
    <property type="entry name" value="PROTEIN_KINASE_TYR"/>
    <property type="match status" value="1"/>
</dbReference>
<evidence type="ECO:0000256" key="19">
    <source>
        <dbReference type="SAM" id="MobiDB-lite"/>
    </source>
</evidence>
<keyword evidence="14" id="KW-0464">Manganese</keyword>
<feature type="region of interest" description="Disordered" evidence="19">
    <location>
        <begin position="325"/>
        <end position="414"/>
    </location>
</feature>
<feature type="binding site" evidence="18">
    <location>
        <position position="88"/>
    </location>
    <ligand>
        <name>ATP</name>
        <dbReference type="ChEBI" id="CHEBI:30616"/>
    </ligand>
</feature>
<dbReference type="GeneID" id="105900605"/>
<comment type="similarity">
    <text evidence="3">Belongs to the protein kinase superfamily. TKL Ser/Thr protein kinase family.</text>
</comment>
<dbReference type="GO" id="GO:0005634">
    <property type="term" value="C:nucleus"/>
    <property type="evidence" value="ECO:0007669"/>
    <property type="project" value="TreeGrafter"/>
</dbReference>
<dbReference type="FunFam" id="1.10.510.10:FF:000202">
    <property type="entry name" value="Dual specificity testis-specific protein kinase 2"/>
    <property type="match status" value="1"/>
</dbReference>
<evidence type="ECO:0000256" key="2">
    <source>
        <dbReference type="ARBA" id="ARBA00001946"/>
    </source>
</evidence>
<evidence type="ECO:0000256" key="6">
    <source>
        <dbReference type="ARBA" id="ARBA00022553"/>
    </source>
</evidence>
<evidence type="ECO:0000256" key="9">
    <source>
        <dbReference type="ARBA" id="ARBA00022741"/>
    </source>
</evidence>
<keyword evidence="9 18" id="KW-0547">Nucleotide-binding</keyword>
<organism evidence="21 22">
    <name type="scientific">Clupea harengus</name>
    <name type="common">Atlantic herring</name>
    <dbReference type="NCBI Taxonomy" id="7950"/>
    <lineage>
        <taxon>Eukaryota</taxon>
        <taxon>Metazoa</taxon>
        <taxon>Chordata</taxon>
        <taxon>Craniata</taxon>
        <taxon>Vertebrata</taxon>
        <taxon>Euteleostomi</taxon>
        <taxon>Actinopterygii</taxon>
        <taxon>Neopterygii</taxon>
        <taxon>Teleostei</taxon>
        <taxon>Clupei</taxon>
        <taxon>Clupeiformes</taxon>
        <taxon>Clupeoidei</taxon>
        <taxon>Clupeidae</taxon>
        <taxon>Clupea</taxon>
    </lineage>
</organism>
<evidence type="ECO:0000256" key="4">
    <source>
        <dbReference type="ARBA" id="ARBA00013203"/>
    </source>
</evidence>
<keyword evidence="5" id="KW-0723">Serine/threonine-protein kinase</keyword>
<keyword evidence="11 18" id="KW-0067">ATP-binding</keyword>
<dbReference type="Gene3D" id="1.10.510.10">
    <property type="entry name" value="Transferase(Phosphotransferase) domain 1"/>
    <property type="match status" value="1"/>
</dbReference>
<evidence type="ECO:0000256" key="7">
    <source>
        <dbReference type="ARBA" id="ARBA00022679"/>
    </source>
</evidence>
<evidence type="ECO:0000259" key="20">
    <source>
        <dbReference type="PROSITE" id="PS50011"/>
    </source>
</evidence>
<dbReference type="InterPro" id="IPR000719">
    <property type="entry name" value="Prot_kinase_dom"/>
</dbReference>
<evidence type="ECO:0000256" key="8">
    <source>
        <dbReference type="ARBA" id="ARBA00022723"/>
    </source>
</evidence>